<evidence type="ECO:0000256" key="2">
    <source>
        <dbReference type="SAM" id="MobiDB-lite"/>
    </source>
</evidence>
<name>A0A6I3KP16_9HYPH</name>
<proteinExistence type="predicted"/>
<accession>A0A6I3KP16</accession>
<dbReference type="GO" id="GO:0051301">
    <property type="term" value="P:cell division"/>
    <property type="evidence" value="ECO:0007669"/>
    <property type="project" value="UniProtKB-KW"/>
</dbReference>
<evidence type="ECO:0000313" key="3">
    <source>
        <dbReference type="EMBL" id="MTD95456.1"/>
    </source>
</evidence>
<protein>
    <submittedName>
        <fullName evidence="3">Cell division protein FtsL</fullName>
    </submittedName>
</protein>
<dbReference type="EMBL" id="WMBQ01000002">
    <property type="protein sequence ID" value="MTD95456.1"/>
    <property type="molecule type" value="Genomic_DNA"/>
</dbReference>
<dbReference type="AlphaFoldDB" id="A0A6I3KP16"/>
<evidence type="ECO:0000256" key="1">
    <source>
        <dbReference type="SAM" id="Coils"/>
    </source>
</evidence>
<comment type="caution">
    <text evidence="3">The sequence shown here is derived from an EMBL/GenBank/DDBJ whole genome shotgun (WGS) entry which is preliminary data.</text>
</comment>
<dbReference type="Proteomes" id="UP000440694">
    <property type="component" value="Unassembled WGS sequence"/>
</dbReference>
<keyword evidence="3" id="KW-0131">Cell cycle</keyword>
<keyword evidence="4" id="KW-1185">Reference proteome</keyword>
<dbReference type="RefSeq" id="WP_154740000.1">
    <property type="nucleotide sequence ID" value="NZ_WMBQ01000002.1"/>
</dbReference>
<keyword evidence="1" id="KW-0175">Coiled coil</keyword>
<dbReference type="InterPro" id="IPR007060">
    <property type="entry name" value="FtsL/DivIC"/>
</dbReference>
<gene>
    <name evidence="3" type="ORF">GIW81_14045</name>
</gene>
<organism evidence="3 4">
    <name type="scientific">Hyphomicrobium album</name>
    <dbReference type="NCBI Taxonomy" id="2665159"/>
    <lineage>
        <taxon>Bacteria</taxon>
        <taxon>Pseudomonadati</taxon>
        <taxon>Pseudomonadota</taxon>
        <taxon>Alphaproteobacteria</taxon>
        <taxon>Hyphomicrobiales</taxon>
        <taxon>Hyphomicrobiaceae</taxon>
        <taxon>Hyphomicrobium</taxon>
    </lineage>
</organism>
<evidence type="ECO:0000313" key="4">
    <source>
        <dbReference type="Proteomes" id="UP000440694"/>
    </source>
</evidence>
<reference evidence="3 4" key="1">
    <citation type="submission" date="2019-11" db="EMBL/GenBank/DDBJ databases">
        <title>Identification of a novel strain.</title>
        <authorList>
            <person name="Xu Q."/>
            <person name="Wang G."/>
        </authorList>
    </citation>
    <scope>NUCLEOTIDE SEQUENCE [LARGE SCALE GENOMIC DNA]</scope>
    <source>
        <strain evidence="4">xq</strain>
    </source>
</reference>
<feature type="region of interest" description="Disordered" evidence="2">
    <location>
        <begin position="81"/>
        <end position="106"/>
    </location>
</feature>
<dbReference type="Pfam" id="PF04977">
    <property type="entry name" value="DivIC"/>
    <property type="match status" value="1"/>
</dbReference>
<feature type="coiled-coil region" evidence="1">
    <location>
        <begin position="26"/>
        <end position="53"/>
    </location>
</feature>
<keyword evidence="3" id="KW-0132">Cell division</keyword>
<sequence length="106" mass="11382">MRIIILGALMLTLASAFILYSSNYDTRQLEARVEQQERAIEKTRGDIAVLKAERAHLARPERIEPLARALGLGPASEQQLAATPQAALDRATATGSVAATGKKKGN</sequence>